<gene>
    <name evidence="2" type="ORF">A6302_01429</name>
</gene>
<proteinExistence type="predicted"/>
<evidence type="ECO:0000313" key="3">
    <source>
        <dbReference type="Proteomes" id="UP000094622"/>
    </source>
</evidence>
<dbReference type="AlphaFoldDB" id="A0A1E3H4J2"/>
<name>A0A1E3H4J2_9HYPH</name>
<evidence type="ECO:0000313" key="2">
    <source>
        <dbReference type="EMBL" id="ODN71232.1"/>
    </source>
</evidence>
<feature type="region of interest" description="Disordered" evidence="1">
    <location>
        <begin position="131"/>
        <end position="153"/>
    </location>
</feature>
<dbReference type="SUPFAM" id="SSF50891">
    <property type="entry name" value="Cyclophilin-like"/>
    <property type="match status" value="1"/>
</dbReference>
<dbReference type="OrthoDB" id="8153125at2"/>
<sequence length="305" mass="32698">MTASSATPQTLRLDFVCGDLRLEVACEPARAPRTFAALGATLPLDVDLHCPKIAGSHIYWHAPFLADVEGAIDVMDAAPGAFIYWPERQFLELVYAPLQAETAAVTWLGHAVGDIAGLKALGEGLRRSHGRRRTTARLSAPEFAPTTPAEKPGVPTEIVATRKALWARRPADIAGLLASRALMHPAGPLFMAESEARILHEFLWRLRGREQGAGRFAANIAALKAADRLEGFCHLGLCGGAVRRLAAAFLDTSIPFAPLLEEAVLTAGRIAASLDLEIPWHDVNVATRNALDARDGQDAAVEIVT</sequence>
<dbReference type="EMBL" id="MCRJ01000026">
    <property type="protein sequence ID" value="ODN71232.1"/>
    <property type="molecule type" value="Genomic_DNA"/>
</dbReference>
<comment type="caution">
    <text evidence="2">The sequence shown here is derived from an EMBL/GenBank/DDBJ whole genome shotgun (WGS) entry which is preliminary data.</text>
</comment>
<reference evidence="2 3" key="1">
    <citation type="submission" date="2016-07" db="EMBL/GenBank/DDBJ databases">
        <title>Draft Genome Sequence of Methylobrevis pamukkalensis PK2.</title>
        <authorList>
            <person name="Vasilenko O.V."/>
            <person name="Doronina N.V."/>
            <person name="Shmareva M.N."/>
            <person name="Tarlachkov S.V."/>
            <person name="Mustakhimov I."/>
            <person name="Trotsenko Y.A."/>
        </authorList>
    </citation>
    <scope>NUCLEOTIDE SEQUENCE [LARGE SCALE GENOMIC DNA]</scope>
    <source>
        <strain evidence="2 3">PK2</strain>
    </source>
</reference>
<dbReference type="Gene3D" id="2.40.100.20">
    <property type="match status" value="1"/>
</dbReference>
<organism evidence="2 3">
    <name type="scientific">Methylobrevis pamukkalensis</name>
    <dbReference type="NCBI Taxonomy" id="1439726"/>
    <lineage>
        <taxon>Bacteria</taxon>
        <taxon>Pseudomonadati</taxon>
        <taxon>Pseudomonadota</taxon>
        <taxon>Alphaproteobacteria</taxon>
        <taxon>Hyphomicrobiales</taxon>
        <taxon>Pleomorphomonadaceae</taxon>
        <taxon>Methylobrevis</taxon>
    </lineage>
</organism>
<evidence type="ECO:0000256" key="1">
    <source>
        <dbReference type="SAM" id="MobiDB-lite"/>
    </source>
</evidence>
<dbReference type="InterPro" id="IPR029000">
    <property type="entry name" value="Cyclophilin-like_dom_sf"/>
</dbReference>
<protein>
    <submittedName>
        <fullName evidence="2">Uncharacterized protein</fullName>
    </submittedName>
</protein>
<dbReference type="RefSeq" id="WP_069306336.1">
    <property type="nucleotide sequence ID" value="NZ_MCRJ01000026.1"/>
</dbReference>
<accession>A0A1E3H4J2</accession>
<dbReference type="Proteomes" id="UP000094622">
    <property type="component" value="Unassembled WGS sequence"/>
</dbReference>
<keyword evidence="3" id="KW-1185">Reference proteome</keyword>